<protein>
    <submittedName>
        <fullName evidence="2">Uncharacterized protein</fullName>
    </submittedName>
</protein>
<proteinExistence type="predicted"/>
<accession>A0AAD2G093</accession>
<organism evidence="2 3">
    <name type="scientific">Cylindrotheca closterium</name>
    <dbReference type="NCBI Taxonomy" id="2856"/>
    <lineage>
        <taxon>Eukaryota</taxon>
        <taxon>Sar</taxon>
        <taxon>Stramenopiles</taxon>
        <taxon>Ochrophyta</taxon>
        <taxon>Bacillariophyta</taxon>
        <taxon>Bacillariophyceae</taxon>
        <taxon>Bacillariophycidae</taxon>
        <taxon>Bacillariales</taxon>
        <taxon>Bacillariaceae</taxon>
        <taxon>Cylindrotheca</taxon>
    </lineage>
</organism>
<dbReference type="Proteomes" id="UP001295423">
    <property type="component" value="Unassembled WGS sequence"/>
</dbReference>
<dbReference type="AlphaFoldDB" id="A0AAD2G093"/>
<gene>
    <name evidence="2" type="ORF">CYCCA115_LOCUS16037</name>
</gene>
<comment type="caution">
    <text evidence="2">The sequence shown here is derived from an EMBL/GenBank/DDBJ whole genome shotgun (WGS) entry which is preliminary data.</text>
</comment>
<evidence type="ECO:0000313" key="2">
    <source>
        <dbReference type="EMBL" id="CAJ1956027.1"/>
    </source>
</evidence>
<feature type="compositionally biased region" description="Polar residues" evidence="1">
    <location>
        <begin position="84"/>
        <end position="99"/>
    </location>
</feature>
<reference evidence="2" key="1">
    <citation type="submission" date="2023-08" db="EMBL/GenBank/DDBJ databases">
        <authorList>
            <person name="Audoor S."/>
            <person name="Bilcke G."/>
        </authorList>
    </citation>
    <scope>NUCLEOTIDE SEQUENCE</scope>
</reference>
<keyword evidence="3" id="KW-1185">Reference proteome</keyword>
<dbReference type="EMBL" id="CAKOGP040001903">
    <property type="protein sequence ID" value="CAJ1956027.1"/>
    <property type="molecule type" value="Genomic_DNA"/>
</dbReference>
<feature type="region of interest" description="Disordered" evidence="1">
    <location>
        <begin position="35"/>
        <end position="99"/>
    </location>
</feature>
<sequence length="283" mass="31418">MPVGQRATAIETGQLNLDGGNVFMKGGGGGGLLKNAKDSFDYDTEPVTSSSSDEEDVFADISLHDNVDDEEEDEYTKPVKSGSADASEQGTVFSASTKGSSKKGRATIIAAKRSNSMTRVDSIREINSMAEQQQPQKKGLDSDMIHVSGYLRLDIHTQFLLSEHGIRSLDDLGSLRPKKWKHIHNLVKSVTGDDEQARKLAVLRQWIRSIQIPVDEGDRIPSDWRPLFLKALPQLKADARRTDWTNSEDVQMRFIDAMPYSITNFITSLSQCGIALPWESEFE</sequence>
<name>A0AAD2G093_9STRA</name>
<evidence type="ECO:0000256" key="1">
    <source>
        <dbReference type="SAM" id="MobiDB-lite"/>
    </source>
</evidence>
<evidence type="ECO:0000313" key="3">
    <source>
        <dbReference type="Proteomes" id="UP001295423"/>
    </source>
</evidence>